<feature type="transmembrane region" description="Helical" evidence="8">
    <location>
        <begin position="190"/>
        <end position="209"/>
    </location>
</feature>
<dbReference type="Pfam" id="PF01148">
    <property type="entry name" value="CTP_transf_1"/>
    <property type="match status" value="1"/>
</dbReference>
<dbReference type="PANTHER" id="PTHR43535">
    <property type="entry name" value="PHOSPHATIDATE CYTIDYLYLTRANSFERASE"/>
    <property type="match status" value="1"/>
</dbReference>
<evidence type="ECO:0000256" key="6">
    <source>
        <dbReference type="ARBA" id="ARBA00023136"/>
    </source>
</evidence>
<keyword evidence="5 8" id="KW-1133">Transmembrane helix</keyword>
<comment type="pathway">
    <text evidence="7">Phospholipid metabolism; CDP-diacylglycerol biosynthesis; CDP-diacylglycerol from sn-glycerol 3-phosphate: step 3/3.</text>
</comment>
<evidence type="ECO:0000256" key="4">
    <source>
        <dbReference type="ARBA" id="ARBA00022692"/>
    </source>
</evidence>
<evidence type="ECO:0000256" key="2">
    <source>
        <dbReference type="ARBA" id="ARBA00010185"/>
    </source>
</evidence>
<keyword evidence="6 8" id="KW-0472">Membrane</keyword>
<dbReference type="EC" id="2.7.7.41" evidence="7"/>
<evidence type="ECO:0000313" key="10">
    <source>
        <dbReference type="Proteomes" id="UP000316008"/>
    </source>
</evidence>
<feature type="transmembrane region" description="Helical" evidence="8">
    <location>
        <begin position="16"/>
        <end position="36"/>
    </location>
</feature>
<feature type="transmembrane region" description="Helical" evidence="8">
    <location>
        <begin position="103"/>
        <end position="120"/>
    </location>
</feature>
<feature type="transmembrane region" description="Helical" evidence="8">
    <location>
        <begin position="56"/>
        <end position="83"/>
    </location>
</feature>
<evidence type="ECO:0000256" key="1">
    <source>
        <dbReference type="ARBA" id="ARBA00004141"/>
    </source>
</evidence>
<comment type="subcellular location">
    <subcellularLocation>
        <location evidence="1">Membrane</location>
        <topology evidence="1">Multi-pass membrane protein</topology>
    </subcellularLocation>
</comment>
<evidence type="ECO:0000256" key="3">
    <source>
        <dbReference type="ARBA" id="ARBA00022679"/>
    </source>
</evidence>
<feature type="transmembrane region" description="Helical" evidence="8">
    <location>
        <begin position="126"/>
        <end position="144"/>
    </location>
</feature>
<keyword evidence="10" id="KW-1185">Reference proteome</keyword>
<evidence type="ECO:0000313" key="9">
    <source>
        <dbReference type="EMBL" id="TSJ47757.1"/>
    </source>
</evidence>
<comment type="caution">
    <text evidence="9">The sequence shown here is derived from an EMBL/GenBank/DDBJ whole genome shotgun (WGS) entry which is preliminary data.</text>
</comment>
<sequence length="321" mass="36163">MILKFDLIAFVENKETLIVIGLIFGILVFATLLFWIMGLVKPNANIAELKMRTKSWWMMATIFVVATVLDPAISFVAIGALSFMALREIASISKNVREEDRKILIWCYLAIPVQYLFAYYKQYGLFLTFIPIFMHLWIPFMLVLRGVTENIGRSMSVLPMQLMLTVFGVSHLAFLLSLPELQGFKAGGRGLLLFVVFITEMNDVFQFTWGKMFGRYKIIPKISPNKTWEGFIGGIITTTVVGYFLRFLTPFSGMEAILICLSVAVTGFIGDVVVSAVKRDIGMKDTGNTIPGHGGILDRIDSLALTAPVFFHIVYNLYYLK</sequence>
<dbReference type="GO" id="GO:0005886">
    <property type="term" value="C:plasma membrane"/>
    <property type="evidence" value="ECO:0007669"/>
    <property type="project" value="TreeGrafter"/>
</dbReference>
<dbReference type="OrthoDB" id="9799199at2"/>
<feature type="transmembrane region" description="Helical" evidence="8">
    <location>
        <begin position="254"/>
        <end position="274"/>
    </location>
</feature>
<proteinExistence type="inferred from homology"/>
<keyword evidence="3 7" id="KW-0808">Transferase</keyword>
<gene>
    <name evidence="9" type="ORF">FO442_01110</name>
</gene>
<dbReference type="GO" id="GO:0016024">
    <property type="term" value="P:CDP-diacylglycerol biosynthetic process"/>
    <property type="evidence" value="ECO:0007669"/>
    <property type="project" value="UniProtKB-UniPathway"/>
</dbReference>
<dbReference type="UniPathway" id="UPA00557">
    <property type="reaction ID" value="UER00614"/>
</dbReference>
<dbReference type="AlphaFoldDB" id="A0A556N6G6"/>
<organism evidence="9 10">
    <name type="scientific">Fluviicola chungangensis</name>
    <dbReference type="NCBI Taxonomy" id="2597671"/>
    <lineage>
        <taxon>Bacteria</taxon>
        <taxon>Pseudomonadati</taxon>
        <taxon>Bacteroidota</taxon>
        <taxon>Flavobacteriia</taxon>
        <taxon>Flavobacteriales</taxon>
        <taxon>Crocinitomicaceae</taxon>
        <taxon>Fluviicola</taxon>
    </lineage>
</organism>
<keyword evidence="7 9" id="KW-0548">Nucleotidyltransferase</keyword>
<keyword evidence="4 7" id="KW-0812">Transmembrane</keyword>
<dbReference type="PROSITE" id="PS01315">
    <property type="entry name" value="CDS"/>
    <property type="match status" value="1"/>
</dbReference>
<evidence type="ECO:0000256" key="7">
    <source>
        <dbReference type="RuleBase" id="RU003938"/>
    </source>
</evidence>
<dbReference type="Proteomes" id="UP000316008">
    <property type="component" value="Unassembled WGS sequence"/>
</dbReference>
<accession>A0A556N6G6</accession>
<reference evidence="9 10" key="1">
    <citation type="submission" date="2019-07" db="EMBL/GenBank/DDBJ databases">
        <authorList>
            <person name="Huq M.A."/>
        </authorList>
    </citation>
    <scope>NUCLEOTIDE SEQUENCE [LARGE SCALE GENOMIC DNA]</scope>
    <source>
        <strain evidence="9 10">MAH-3</strain>
    </source>
</reference>
<dbReference type="EMBL" id="VLPL01000001">
    <property type="protein sequence ID" value="TSJ47757.1"/>
    <property type="molecule type" value="Genomic_DNA"/>
</dbReference>
<protein>
    <recommendedName>
        <fullName evidence="7">Phosphatidate cytidylyltransferase</fullName>
        <ecNumber evidence="7">2.7.7.41</ecNumber>
    </recommendedName>
</protein>
<dbReference type="InterPro" id="IPR000374">
    <property type="entry name" value="PC_trans"/>
</dbReference>
<name>A0A556N6G6_9FLAO</name>
<evidence type="ECO:0000256" key="8">
    <source>
        <dbReference type="SAM" id="Phobius"/>
    </source>
</evidence>
<dbReference type="PANTHER" id="PTHR43535:SF1">
    <property type="entry name" value="PHOSPHATIDATE CYTIDYLYLTRANSFERASE"/>
    <property type="match status" value="1"/>
</dbReference>
<comment type="catalytic activity">
    <reaction evidence="7">
        <text>a 1,2-diacyl-sn-glycero-3-phosphate + CTP + H(+) = a CDP-1,2-diacyl-sn-glycerol + diphosphate</text>
        <dbReference type="Rhea" id="RHEA:16229"/>
        <dbReference type="ChEBI" id="CHEBI:15378"/>
        <dbReference type="ChEBI" id="CHEBI:33019"/>
        <dbReference type="ChEBI" id="CHEBI:37563"/>
        <dbReference type="ChEBI" id="CHEBI:58332"/>
        <dbReference type="ChEBI" id="CHEBI:58608"/>
        <dbReference type="EC" id="2.7.7.41"/>
    </reaction>
</comment>
<evidence type="ECO:0000256" key="5">
    <source>
        <dbReference type="ARBA" id="ARBA00022989"/>
    </source>
</evidence>
<feature type="transmembrane region" description="Helical" evidence="8">
    <location>
        <begin position="230"/>
        <end position="248"/>
    </location>
</feature>
<comment type="similarity">
    <text evidence="2 7">Belongs to the CDS family.</text>
</comment>
<dbReference type="GO" id="GO:0004605">
    <property type="term" value="F:phosphatidate cytidylyltransferase activity"/>
    <property type="evidence" value="ECO:0007669"/>
    <property type="project" value="UniProtKB-EC"/>
</dbReference>
<feature type="transmembrane region" description="Helical" evidence="8">
    <location>
        <begin position="156"/>
        <end position="178"/>
    </location>
</feature>
<dbReference type="GO" id="GO:0009273">
    <property type="term" value="P:peptidoglycan-based cell wall biogenesis"/>
    <property type="evidence" value="ECO:0007669"/>
    <property type="project" value="TreeGrafter"/>
</dbReference>
<dbReference type="RefSeq" id="WP_144331292.1">
    <property type="nucleotide sequence ID" value="NZ_VLPL01000001.1"/>
</dbReference>